<keyword evidence="1" id="KW-0812">Transmembrane</keyword>
<gene>
    <name evidence="2" type="ORF">SAMN05421867_10699</name>
</gene>
<evidence type="ECO:0000313" key="2">
    <source>
        <dbReference type="EMBL" id="SFB06681.1"/>
    </source>
</evidence>
<feature type="transmembrane region" description="Helical" evidence="1">
    <location>
        <begin position="57"/>
        <end position="80"/>
    </location>
</feature>
<evidence type="ECO:0000256" key="1">
    <source>
        <dbReference type="SAM" id="Phobius"/>
    </source>
</evidence>
<keyword evidence="3" id="KW-1185">Reference proteome</keyword>
<feature type="transmembrane region" description="Helical" evidence="1">
    <location>
        <begin position="120"/>
        <end position="140"/>
    </location>
</feature>
<feature type="transmembrane region" description="Helical" evidence="1">
    <location>
        <begin position="92"/>
        <end position="114"/>
    </location>
</feature>
<dbReference type="Proteomes" id="UP000199012">
    <property type="component" value="Unassembled WGS sequence"/>
</dbReference>
<keyword evidence="1" id="KW-0472">Membrane</keyword>
<proteinExistence type="predicted"/>
<name>A0A1I0Y038_9CELL</name>
<organism evidence="2 3">
    <name type="scientific">Cellulomonas marina</name>
    <dbReference type="NCBI Taxonomy" id="988821"/>
    <lineage>
        <taxon>Bacteria</taxon>
        <taxon>Bacillati</taxon>
        <taxon>Actinomycetota</taxon>
        <taxon>Actinomycetes</taxon>
        <taxon>Micrococcales</taxon>
        <taxon>Cellulomonadaceae</taxon>
        <taxon>Cellulomonas</taxon>
    </lineage>
</organism>
<evidence type="ECO:0000313" key="3">
    <source>
        <dbReference type="Proteomes" id="UP000199012"/>
    </source>
</evidence>
<dbReference type="EMBL" id="FOKA01000006">
    <property type="protein sequence ID" value="SFB06681.1"/>
    <property type="molecule type" value="Genomic_DNA"/>
</dbReference>
<reference evidence="2 3" key="1">
    <citation type="submission" date="2016-10" db="EMBL/GenBank/DDBJ databases">
        <authorList>
            <person name="de Groot N.N."/>
        </authorList>
    </citation>
    <scope>NUCLEOTIDE SEQUENCE [LARGE SCALE GENOMIC DNA]</scope>
    <source>
        <strain evidence="2 3">CGMCC 4.6945</strain>
    </source>
</reference>
<sequence>MTTHGTTPGRRRLPLPGFLALGLVAAVVVAGLLGLAAGALAAAGAGSGGFQDLVGVLVGMLVVAVVASVVWLVVLVVAHVRYLPAGRRLATGWRSAAVVLGVLVLVGAVLALVPSDEVRGASVLVAAVAVVVGPSVVLVAGERRDRRHGHVPS</sequence>
<dbReference type="STRING" id="988821.SAMN05421867_10699"/>
<protein>
    <submittedName>
        <fullName evidence="2">Uncharacterized protein</fullName>
    </submittedName>
</protein>
<dbReference type="RefSeq" id="WP_090032296.1">
    <property type="nucleotide sequence ID" value="NZ_BONM01000006.1"/>
</dbReference>
<dbReference type="AlphaFoldDB" id="A0A1I0Y038"/>
<keyword evidence="1" id="KW-1133">Transmembrane helix</keyword>
<accession>A0A1I0Y038</accession>